<sequence length="183" mass="21209">MSDSYQNNENDHNRSKYFHQIETIIRNHSIDDIKKRYSLEELKKFNNELDEILEEKHQENKNLREILQIKKMYCNLYEDTKPKKSKKIKCFGAPLALDLLDTLDLFRGLVLEPGDDDGLRVLAEDADDFDDGLDDVPALVLIFEPAIDVPVDLIVVLVAELLAVEPFDDEDFEMNFSLIFLCS</sequence>
<dbReference type="EnsemblMetazoa" id="SSS_1389s_mrna">
    <property type="protein sequence ID" value="KAF7490136.1"/>
    <property type="gene ID" value="SSS_1389"/>
</dbReference>
<dbReference type="Proteomes" id="UP000070412">
    <property type="component" value="Unassembled WGS sequence"/>
</dbReference>
<reference evidence="2" key="2">
    <citation type="submission" date="2020-01" db="EMBL/GenBank/DDBJ databases">
        <authorList>
            <person name="Korhonen P.K.K."/>
            <person name="Guangxu M.G."/>
            <person name="Wang T.W."/>
            <person name="Stroehlein A.J.S."/>
            <person name="Young N.D."/>
            <person name="Ang C.-S.A."/>
            <person name="Fernando D.W.F."/>
            <person name="Lu H.L."/>
            <person name="Taylor S.T."/>
            <person name="Ehtesham M.E.M."/>
            <person name="Najaraj S.H.N."/>
            <person name="Harsha G.H.G."/>
            <person name="Madugundu A.M."/>
            <person name="Renuse S.R."/>
            <person name="Holt D.H."/>
            <person name="Pandey A.P."/>
            <person name="Papenfuss A.P."/>
            <person name="Gasser R.B.G."/>
            <person name="Fischer K.F."/>
        </authorList>
    </citation>
    <scope>NUCLEOTIDE SEQUENCE</scope>
    <source>
        <strain evidence="2">SSS_KF_BRIS2020</strain>
    </source>
</reference>
<feature type="coiled-coil region" evidence="1">
    <location>
        <begin position="35"/>
        <end position="69"/>
    </location>
</feature>
<name>A0A834R4W3_SARSC</name>
<accession>A0A834R4W3</accession>
<dbReference type="AlphaFoldDB" id="A0A834R4W3"/>
<keyword evidence="1" id="KW-0175">Coiled coil</keyword>
<organism evidence="2">
    <name type="scientific">Sarcoptes scabiei</name>
    <name type="common">Itch mite</name>
    <name type="synonym">Acarus scabiei</name>
    <dbReference type="NCBI Taxonomy" id="52283"/>
    <lineage>
        <taxon>Eukaryota</taxon>
        <taxon>Metazoa</taxon>
        <taxon>Ecdysozoa</taxon>
        <taxon>Arthropoda</taxon>
        <taxon>Chelicerata</taxon>
        <taxon>Arachnida</taxon>
        <taxon>Acari</taxon>
        <taxon>Acariformes</taxon>
        <taxon>Sarcoptiformes</taxon>
        <taxon>Astigmata</taxon>
        <taxon>Psoroptidia</taxon>
        <taxon>Sarcoptoidea</taxon>
        <taxon>Sarcoptidae</taxon>
        <taxon>Sarcoptinae</taxon>
        <taxon>Sarcoptes</taxon>
    </lineage>
</organism>
<proteinExistence type="predicted"/>
<dbReference type="EMBL" id="WVUK01000062">
    <property type="protein sequence ID" value="KAF7490136.1"/>
    <property type="molecule type" value="Genomic_DNA"/>
</dbReference>
<protein>
    <submittedName>
        <fullName evidence="2 3">Uncharacterized protein</fullName>
    </submittedName>
</protein>
<keyword evidence="4" id="KW-1185">Reference proteome</keyword>
<reference evidence="4" key="1">
    <citation type="journal article" date="2020" name="PLoS Negl. Trop. Dis.">
        <title>High-quality nuclear genome for Sarcoptes scabiei-A critical resource for a neglected parasite.</title>
        <authorList>
            <person name="Korhonen P.K."/>
            <person name="Gasser R.B."/>
            <person name="Ma G."/>
            <person name="Wang T."/>
            <person name="Stroehlein A.J."/>
            <person name="Young N.D."/>
            <person name="Ang C.S."/>
            <person name="Fernando D.D."/>
            <person name="Lu H.C."/>
            <person name="Taylor S."/>
            <person name="Reynolds S.L."/>
            <person name="Mofiz E."/>
            <person name="Najaraj S.H."/>
            <person name="Gowda H."/>
            <person name="Madugundu A."/>
            <person name="Renuse S."/>
            <person name="Holt D."/>
            <person name="Pandey A."/>
            <person name="Papenfuss A.T."/>
            <person name="Fischer K."/>
        </authorList>
    </citation>
    <scope>NUCLEOTIDE SEQUENCE [LARGE SCALE GENOMIC DNA]</scope>
</reference>
<reference evidence="3" key="3">
    <citation type="submission" date="2022-06" db="UniProtKB">
        <authorList>
            <consortium name="EnsemblMetazoa"/>
        </authorList>
    </citation>
    <scope>IDENTIFICATION</scope>
</reference>
<gene>
    <name evidence="2" type="ORF">SSS_1389</name>
</gene>
<evidence type="ECO:0000313" key="4">
    <source>
        <dbReference type="Proteomes" id="UP000070412"/>
    </source>
</evidence>
<evidence type="ECO:0000313" key="3">
    <source>
        <dbReference type="EnsemblMetazoa" id="KAF7490136.1"/>
    </source>
</evidence>
<evidence type="ECO:0000313" key="2">
    <source>
        <dbReference type="EMBL" id="KAF7490136.1"/>
    </source>
</evidence>
<evidence type="ECO:0000256" key="1">
    <source>
        <dbReference type="SAM" id="Coils"/>
    </source>
</evidence>